<accession>A0ABV9QII6</accession>
<keyword evidence="2 4" id="KW-0238">DNA-binding</keyword>
<keyword evidence="9" id="KW-1185">Reference proteome</keyword>
<evidence type="ECO:0000259" key="5">
    <source>
        <dbReference type="Pfam" id="PF02650"/>
    </source>
</evidence>
<reference evidence="9" key="1">
    <citation type="journal article" date="2019" name="Int. J. Syst. Evol. Microbiol.">
        <title>The Global Catalogue of Microorganisms (GCM) 10K type strain sequencing project: providing services to taxonomists for standard genome sequencing and annotation.</title>
        <authorList>
            <consortium name="The Broad Institute Genomics Platform"/>
            <consortium name="The Broad Institute Genome Sequencing Center for Infectious Disease"/>
            <person name="Wu L."/>
            <person name="Ma J."/>
        </authorList>
    </citation>
    <scope>NUCLEOTIDE SEQUENCE [LARGE SCALE GENOMIC DNA]</scope>
    <source>
        <strain evidence="9">CCUG 46385</strain>
    </source>
</reference>
<dbReference type="EMBL" id="JBHSHL010000005">
    <property type="protein sequence ID" value="MFC4803807.1"/>
    <property type="molecule type" value="Genomic_DNA"/>
</dbReference>
<dbReference type="Gene3D" id="3.10.28.10">
    <property type="entry name" value="Homing endonucleases"/>
    <property type="match status" value="1"/>
</dbReference>
<dbReference type="HAMAP" id="MF_01420">
    <property type="entry name" value="HTH_type_WhiA"/>
    <property type="match status" value="1"/>
</dbReference>
<dbReference type="InterPro" id="IPR023054">
    <property type="entry name" value="Sporulation_regulator_WhiA_C"/>
</dbReference>
<dbReference type="GO" id="GO:0003677">
    <property type="term" value="F:DNA binding"/>
    <property type="evidence" value="ECO:0007669"/>
    <property type="project" value="UniProtKB-KW"/>
</dbReference>
<dbReference type="InterPro" id="IPR018478">
    <property type="entry name" value="Sporu_reg_WhiA_N_dom"/>
</dbReference>
<evidence type="ECO:0000256" key="3">
    <source>
        <dbReference type="ARBA" id="ARBA00023306"/>
    </source>
</evidence>
<dbReference type="Pfam" id="PF14527">
    <property type="entry name" value="LAGLIDADG_WhiA"/>
    <property type="match status" value="1"/>
</dbReference>
<dbReference type="Proteomes" id="UP001595916">
    <property type="component" value="Unassembled WGS sequence"/>
</dbReference>
<evidence type="ECO:0000256" key="2">
    <source>
        <dbReference type="ARBA" id="ARBA00023125"/>
    </source>
</evidence>
<feature type="domain" description="WhiA LAGLIDADG-like" evidence="7">
    <location>
        <begin position="131"/>
        <end position="222"/>
    </location>
</feature>
<dbReference type="PANTHER" id="PTHR37307">
    <property type="entry name" value="CELL DIVISION PROTEIN WHIA-RELATED"/>
    <property type="match status" value="1"/>
</dbReference>
<evidence type="ECO:0000313" key="9">
    <source>
        <dbReference type="Proteomes" id="UP001595916"/>
    </source>
</evidence>
<gene>
    <name evidence="4 8" type="primary">whiA</name>
    <name evidence="8" type="ORF">ACFO4R_01805</name>
</gene>
<dbReference type="SUPFAM" id="SSF55608">
    <property type="entry name" value="Homing endonucleases"/>
    <property type="match status" value="1"/>
</dbReference>
<evidence type="ECO:0000259" key="6">
    <source>
        <dbReference type="Pfam" id="PF10298"/>
    </source>
</evidence>
<comment type="function">
    <text evidence="4">Involved in cell division and chromosome segregation.</text>
</comment>
<evidence type="ECO:0000256" key="1">
    <source>
        <dbReference type="ARBA" id="ARBA00022618"/>
    </source>
</evidence>
<evidence type="ECO:0000313" key="8">
    <source>
        <dbReference type="EMBL" id="MFC4803807.1"/>
    </source>
</evidence>
<dbReference type="RefSeq" id="WP_379787270.1">
    <property type="nucleotide sequence ID" value="NZ_JBHSHL010000005.1"/>
</dbReference>
<comment type="similarity">
    <text evidence="4">Belongs to the WhiA family.</text>
</comment>
<dbReference type="Pfam" id="PF02650">
    <property type="entry name" value="HTH_WhiA"/>
    <property type="match status" value="1"/>
</dbReference>
<evidence type="ECO:0000259" key="7">
    <source>
        <dbReference type="Pfam" id="PF14527"/>
    </source>
</evidence>
<dbReference type="InterPro" id="IPR039518">
    <property type="entry name" value="WhiA_LAGLIDADG_dom"/>
</dbReference>
<protein>
    <recommendedName>
        <fullName evidence="4">Probable cell division protein WhiA</fullName>
    </recommendedName>
</protein>
<name>A0ABV9QII6_9FIRM</name>
<keyword evidence="1 4" id="KW-0132">Cell division</keyword>
<dbReference type="NCBIfam" id="TIGR00647">
    <property type="entry name" value="DNA_bind_WhiA"/>
    <property type="match status" value="1"/>
</dbReference>
<proteinExistence type="inferred from homology"/>
<dbReference type="InterPro" id="IPR003802">
    <property type="entry name" value="Sporulation_regulator_WhiA"/>
</dbReference>
<feature type="domain" description="Sporulation transcription regulator WhiA N-terminal" evidence="6">
    <location>
        <begin position="20"/>
        <end position="106"/>
    </location>
</feature>
<organism evidence="8 9">
    <name type="scientific">Filifactor villosus</name>
    <dbReference type="NCBI Taxonomy" id="29374"/>
    <lineage>
        <taxon>Bacteria</taxon>
        <taxon>Bacillati</taxon>
        <taxon>Bacillota</taxon>
        <taxon>Clostridia</taxon>
        <taxon>Peptostreptococcales</taxon>
        <taxon>Filifactoraceae</taxon>
        <taxon>Filifactor</taxon>
    </lineage>
</organism>
<keyword evidence="3 4" id="KW-0131">Cell cycle</keyword>
<feature type="domain" description="Sporulation regulator WhiA C-terminal" evidence="5">
    <location>
        <begin position="225"/>
        <end position="307"/>
    </location>
</feature>
<evidence type="ECO:0000256" key="4">
    <source>
        <dbReference type="HAMAP-Rule" id="MF_01420"/>
    </source>
</evidence>
<dbReference type="PANTHER" id="PTHR37307:SF1">
    <property type="entry name" value="CELL DIVISION PROTEIN WHIA-RELATED"/>
    <property type="match status" value="1"/>
</dbReference>
<comment type="caution">
    <text evidence="8">The sequence shown here is derived from an EMBL/GenBank/DDBJ whole genome shotgun (WGS) entry which is preliminary data.</text>
</comment>
<dbReference type="Pfam" id="PF10298">
    <property type="entry name" value="WhiA_N"/>
    <property type="match status" value="1"/>
</dbReference>
<dbReference type="InterPro" id="IPR027434">
    <property type="entry name" value="Homing_endonucl"/>
</dbReference>
<sequence length="331" mass="37229">MSFSTEVKNNLARIIPETKEQQISELSGIIRMGGKIRFVGGGLLSFVITIENPAVSRKIVRIVKKCFALNMRISVNKNENLKKRLYTMEVIDRKRGNDILLKTGLIEKDGEYFRLTSSIPPFVLRSEMNSKAYIRGAFIGGGSATDPGKSYHIEFVTGDDEFSGNFKQLLQSLQLRANVTRRKNNNVIYIKDSNDISDLLTLMGDYENTFLIENVKAKKEVRNKVNRMVNCETANLYKVVKSSVQHVESIDYIKNTVGLKALPDELRIVAEARLENRYSSLKELADMLGGSLGRSGVNHRLKKIQAFADKLREEDLRSGDGAPSSMKKGTR</sequence>